<name>A0A238U922_9FLAO</name>
<gene>
    <name evidence="4" type="ORF">TJEJU_1978</name>
</gene>
<dbReference type="SUPFAM" id="SSF56925">
    <property type="entry name" value="OMPA-like"/>
    <property type="match status" value="1"/>
</dbReference>
<dbReference type="Proteomes" id="UP000215214">
    <property type="component" value="Chromosome TJEJU"/>
</dbReference>
<keyword evidence="5" id="KW-1185">Reference proteome</keyword>
<dbReference type="InterPro" id="IPR027385">
    <property type="entry name" value="Beta-barrel_OMP"/>
</dbReference>
<proteinExistence type="predicted"/>
<dbReference type="KEGG" id="tje:TJEJU_1978"/>
<feature type="domain" description="Outer membrane protein beta-barrel" evidence="3">
    <location>
        <begin position="9"/>
        <end position="160"/>
    </location>
</feature>
<feature type="chain" id="PRO_5013008967" description="Outer membrane protein beta-barrel domain-containing protein" evidence="2">
    <location>
        <begin position="20"/>
        <end position="163"/>
    </location>
</feature>
<dbReference type="OrthoDB" id="1492374at2"/>
<evidence type="ECO:0000256" key="1">
    <source>
        <dbReference type="ARBA" id="ARBA00022729"/>
    </source>
</evidence>
<feature type="signal peptide" evidence="2">
    <location>
        <begin position="1"/>
        <end position="19"/>
    </location>
</feature>
<evidence type="ECO:0000259" key="3">
    <source>
        <dbReference type="Pfam" id="PF13505"/>
    </source>
</evidence>
<evidence type="ECO:0000313" key="4">
    <source>
        <dbReference type="EMBL" id="SNR15681.1"/>
    </source>
</evidence>
<dbReference type="Pfam" id="PF13505">
    <property type="entry name" value="OMP_b-brl"/>
    <property type="match status" value="1"/>
</dbReference>
<accession>A0A238U922</accession>
<dbReference type="InterPro" id="IPR011250">
    <property type="entry name" value="OMP/PagP_B-barrel"/>
</dbReference>
<reference evidence="4 5" key="1">
    <citation type="submission" date="2017-07" db="EMBL/GenBank/DDBJ databases">
        <authorList>
            <person name="Sun Z.S."/>
            <person name="Albrecht U."/>
            <person name="Echele G."/>
            <person name="Lee C.C."/>
        </authorList>
    </citation>
    <scope>NUCLEOTIDE SEQUENCE [LARGE SCALE GENOMIC DNA]</scope>
    <source>
        <strain evidence="5">type strain: KCTC 22618</strain>
    </source>
</reference>
<evidence type="ECO:0000256" key="2">
    <source>
        <dbReference type="SAM" id="SignalP"/>
    </source>
</evidence>
<keyword evidence="1 2" id="KW-0732">Signal</keyword>
<dbReference type="AlphaFoldDB" id="A0A238U922"/>
<organism evidence="4 5">
    <name type="scientific">Tenacibaculum jejuense</name>
    <dbReference type="NCBI Taxonomy" id="584609"/>
    <lineage>
        <taxon>Bacteria</taxon>
        <taxon>Pseudomonadati</taxon>
        <taxon>Bacteroidota</taxon>
        <taxon>Flavobacteriia</taxon>
        <taxon>Flavobacteriales</taxon>
        <taxon>Flavobacteriaceae</taxon>
        <taxon>Tenacibaculum</taxon>
    </lineage>
</organism>
<protein>
    <recommendedName>
        <fullName evidence="3">Outer membrane protein beta-barrel domain-containing protein</fullName>
    </recommendedName>
</protein>
<dbReference type="EMBL" id="LT899436">
    <property type="protein sequence ID" value="SNR15681.1"/>
    <property type="molecule type" value="Genomic_DNA"/>
</dbReference>
<evidence type="ECO:0000313" key="5">
    <source>
        <dbReference type="Proteomes" id="UP000215214"/>
    </source>
</evidence>
<dbReference type="RefSeq" id="WP_095071641.1">
    <property type="nucleotide sequence ID" value="NZ_LT899436.1"/>
</dbReference>
<sequence length="163" mass="17013">MKKLLLTIAVIAFGFVAKAQDGQFNAGVNLGLPIGDASDATSFAIGAEVNYLFSLSDEFQVGPSIGFSHYFGKDLGGGFEVSDFSFIPIAAAARYSVSEQFVLGADLGYGIGVSPEGNDGGFYYRPLVGYNVSENIMIQATYSGVSTNGVTFANIGLGVMFGL</sequence>